<dbReference type="RefSeq" id="WP_379288155.1">
    <property type="nucleotide sequence ID" value="NZ_JBHTIU010000034.1"/>
</dbReference>
<keyword evidence="4 10" id="KW-1133">Transmembrane helix</keyword>
<evidence type="ECO:0000259" key="11">
    <source>
        <dbReference type="PROSITE" id="PS01124"/>
    </source>
</evidence>
<dbReference type="Proteomes" id="UP001597120">
    <property type="component" value="Unassembled WGS sequence"/>
</dbReference>
<evidence type="ECO:0000256" key="3">
    <source>
        <dbReference type="ARBA" id="ARBA00022692"/>
    </source>
</evidence>
<dbReference type="PANTHER" id="PTHR43280">
    <property type="entry name" value="ARAC-FAMILY TRANSCRIPTIONAL REGULATOR"/>
    <property type="match status" value="1"/>
</dbReference>
<sequence length="776" mass="88966">MLHKLNLWRNRSFRRKLFIYSILICIVPVILLGTASSIIASRMVQEEVNHNQQIILQQMQFQMDSMLQSLDRASILLANNAAVEKSVELGPTNKNIDYTLEMIDSIKKQRSFSNIDYDVAIAFTLYNKVYSSRDGFLDLTDYPYYGLIKNTETHYGSAVAIPPHTYPGQDELLFMRPVPIFYSEQKKGLLILQVPNEKLTSFIQSVNLGERRKLYIVNEEGTIVLSKDSDTIGTKLSPSVFQAASSGTQSYSGPVAVDGTDYNISAIKSSFNNWSYIAMTETALLTDKADRIQTITWIVAAVLTLAAALLSFVGAKRLSYPIQRLLNMLSGDARKSAHTDDIQELDSFIQSMVKTNDRLKSEISEQLPYLKETVFQQLLRGEMSAKEIIRASERYDFPLRGAWFHVCLVDVDEYVRFQQNYRERDRSLMMYAIRKIVEEICEEKENLSCLTVTPLPGQVAVILGIEESNSESIEAMDRIAAEFRTNIRQYFQFSVTVALSRPYKGYTQISTAYQEALELLSYRLLMGHDRIISSRTIEPDIEQSRTTVVRWQKEIVSSISQGNIEQAKAKLEEIAELVPRYVHNSETVLGLFAYLIGELDYFLQEAGLNAEEIFPGDPYKQLYSMTRLSEVTVWFTETIFPAIHAQVSGLHANKQKKTARQVMDYIHEHFEENISLQYVADELKLSPYHISRAFKEETDTNFGDYLIQYRMDKAKEWLIYSDMPIKEISERLCYTSVQNFTRIFKQVADMPPGQYRKKYRDPAKENPDGESSKLLS</sequence>
<dbReference type="InterPro" id="IPR033479">
    <property type="entry name" value="dCache_1"/>
</dbReference>
<evidence type="ECO:0000256" key="9">
    <source>
        <dbReference type="SAM" id="MobiDB-lite"/>
    </source>
</evidence>
<evidence type="ECO:0000256" key="1">
    <source>
        <dbReference type="ARBA" id="ARBA00004651"/>
    </source>
</evidence>
<dbReference type="EMBL" id="JBHTIU010000034">
    <property type="protein sequence ID" value="MFD0869699.1"/>
    <property type="molecule type" value="Genomic_DNA"/>
</dbReference>
<keyword evidence="8" id="KW-0804">Transcription</keyword>
<reference evidence="13" key="1">
    <citation type="journal article" date="2019" name="Int. J. Syst. Evol. Microbiol.">
        <title>The Global Catalogue of Microorganisms (GCM) 10K type strain sequencing project: providing services to taxonomists for standard genome sequencing and annotation.</title>
        <authorList>
            <consortium name="The Broad Institute Genomics Platform"/>
            <consortium name="The Broad Institute Genome Sequencing Center for Infectious Disease"/>
            <person name="Wu L."/>
            <person name="Ma J."/>
        </authorList>
    </citation>
    <scope>NUCLEOTIDE SEQUENCE [LARGE SCALE GENOMIC DNA]</scope>
    <source>
        <strain evidence="13">CCUG 57263</strain>
    </source>
</reference>
<dbReference type="PROSITE" id="PS01124">
    <property type="entry name" value="HTH_ARAC_FAMILY_2"/>
    <property type="match status" value="1"/>
</dbReference>
<dbReference type="Gene3D" id="1.10.10.60">
    <property type="entry name" value="Homeodomain-like"/>
    <property type="match status" value="2"/>
</dbReference>
<accession>A0ABW3DAW8</accession>
<dbReference type="Pfam" id="PF12833">
    <property type="entry name" value="HTH_18"/>
    <property type="match status" value="1"/>
</dbReference>
<feature type="region of interest" description="Disordered" evidence="9">
    <location>
        <begin position="753"/>
        <end position="776"/>
    </location>
</feature>
<comment type="subcellular location">
    <subcellularLocation>
        <location evidence="1">Cell membrane</location>
        <topology evidence="1">Multi-pass membrane protein</topology>
    </subcellularLocation>
</comment>
<proteinExistence type="predicted"/>
<feature type="compositionally biased region" description="Basic and acidic residues" evidence="9">
    <location>
        <begin position="760"/>
        <end position="776"/>
    </location>
</feature>
<name>A0ABW3DAW8_9BACL</name>
<evidence type="ECO:0000313" key="13">
    <source>
        <dbReference type="Proteomes" id="UP001597120"/>
    </source>
</evidence>
<keyword evidence="7 10" id="KW-0472">Membrane</keyword>
<dbReference type="Gene3D" id="3.30.450.20">
    <property type="entry name" value="PAS domain"/>
    <property type="match status" value="1"/>
</dbReference>
<dbReference type="SUPFAM" id="SSF46689">
    <property type="entry name" value="Homeodomain-like"/>
    <property type="match status" value="2"/>
</dbReference>
<keyword evidence="13" id="KW-1185">Reference proteome</keyword>
<keyword evidence="5" id="KW-0805">Transcription regulation</keyword>
<dbReference type="InterPro" id="IPR009057">
    <property type="entry name" value="Homeodomain-like_sf"/>
</dbReference>
<evidence type="ECO:0000256" key="6">
    <source>
        <dbReference type="ARBA" id="ARBA00023125"/>
    </source>
</evidence>
<dbReference type="InterPro" id="IPR018060">
    <property type="entry name" value="HTH_AraC"/>
</dbReference>
<evidence type="ECO:0000256" key="2">
    <source>
        <dbReference type="ARBA" id="ARBA00022475"/>
    </source>
</evidence>
<keyword evidence="3 10" id="KW-0812">Transmembrane</keyword>
<evidence type="ECO:0000256" key="10">
    <source>
        <dbReference type="SAM" id="Phobius"/>
    </source>
</evidence>
<dbReference type="InterPro" id="IPR041522">
    <property type="entry name" value="CdaR_GGDEF"/>
</dbReference>
<protein>
    <submittedName>
        <fullName evidence="12">Helix-turn-helix domain-containing protein</fullName>
    </submittedName>
</protein>
<evidence type="ECO:0000256" key="5">
    <source>
        <dbReference type="ARBA" id="ARBA00023015"/>
    </source>
</evidence>
<dbReference type="Pfam" id="PF17853">
    <property type="entry name" value="GGDEF_2"/>
    <property type="match status" value="1"/>
</dbReference>
<evidence type="ECO:0000256" key="4">
    <source>
        <dbReference type="ARBA" id="ARBA00022989"/>
    </source>
</evidence>
<evidence type="ECO:0000256" key="7">
    <source>
        <dbReference type="ARBA" id="ARBA00023136"/>
    </source>
</evidence>
<feature type="transmembrane region" description="Helical" evidence="10">
    <location>
        <begin position="17"/>
        <end position="40"/>
    </location>
</feature>
<organism evidence="12 13">
    <name type="scientific">Paenibacillus residui</name>
    <dbReference type="NCBI Taxonomy" id="629724"/>
    <lineage>
        <taxon>Bacteria</taxon>
        <taxon>Bacillati</taxon>
        <taxon>Bacillota</taxon>
        <taxon>Bacilli</taxon>
        <taxon>Bacillales</taxon>
        <taxon>Paenibacillaceae</taxon>
        <taxon>Paenibacillus</taxon>
    </lineage>
</organism>
<dbReference type="PANTHER" id="PTHR43280:SF28">
    <property type="entry name" value="HTH-TYPE TRANSCRIPTIONAL ACTIVATOR RHAS"/>
    <property type="match status" value="1"/>
</dbReference>
<evidence type="ECO:0000313" key="12">
    <source>
        <dbReference type="EMBL" id="MFD0869699.1"/>
    </source>
</evidence>
<dbReference type="Pfam" id="PF02743">
    <property type="entry name" value="dCache_1"/>
    <property type="match status" value="1"/>
</dbReference>
<feature type="domain" description="HTH araC/xylS-type" evidence="11">
    <location>
        <begin position="660"/>
        <end position="758"/>
    </location>
</feature>
<keyword evidence="2" id="KW-1003">Cell membrane</keyword>
<gene>
    <name evidence="12" type="ORF">ACFQ03_11100</name>
</gene>
<keyword evidence="6" id="KW-0238">DNA-binding</keyword>
<dbReference type="SMART" id="SM00342">
    <property type="entry name" value="HTH_ARAC"/>
    <property type="match status" value="1"/>
</dbReference>
<evidence type="ECO:0000256" key="8">
    <source>
        <dbReference type="ARBA" id="ARBA00023163"/>
    </source>
</evidence>
<comment type="caution">
    <text evidence="12">The sequence shown here is derived from an EMBL/GenBank/DDBJ whole genome shotgun (WGS) entry which is preliminary data.</text>
</comment>